<feature type="active site" description="Proton donor" evidence="8">
    <location>
        <position position="17"/>
    </location>
</feature>
<dbReference type="GO" id="GO:0016791">
    <property type="term" value="F:phosphatase activity"/>
    <property type="evidence" value="ECO:0007669"/>
    <property type="project" value="InterPro"/>
</dbReference>
<feature type="site" description="Contributes to substrate recognition" evidence="10">
    <location>
        <position position="109"/>
    </location>
</feature>
<organism evidence="12 13">
    <name type="scientific">Candidatus Desulfovibrio intestinavium</name>
    <dbReference type="NCBI Taxonomy" id="2838534"/>
    <lineage>
        <taxon>Bacteria</taxon>
        <taxon>Pseudomonadati</taxon>
        <taxon>Thermodesulfobacteriota</taxon>
        <taxon>Desulfovibrionia</taxon>
        <taxon>Desulfovibrionales</taxon>
        <taxon>Desulfovibrionaceae</taxon>
        <taxon>Desulfovibrio</taxon>
    </lineage>
</organism>
<feature type="binding site" evidence="9">
    <location>
        <begin position="109"/>
        <end position="110"/>
    </location>
    <ligand>
        <name>substrate</name>
    </ligand>
</feature>
<comment type="cofactor">
    <cofactor evidence="11">
        <name>Mg(2+)</name>
        <dbReference type="ChEBI" id="CHEBI:18420"/>
    </cofactor>
</comment>
<name>A0A9D2HR84_9BACT</name>
<evidence type="ECO:0000256" key="1">
    <source>
        <dbReference type="ARBA" id="ARBA00004496"/>
    </source>
</evidence>
<dbReference type="PIRSF" id="PIRSF004682">
    <property type="entry name" value="GmhB"/>
    <property type="match status" value="1"/>
</dbReference>
<feature type="active site" description="Nucleophile" evidence="8">
    <location>
        <position position="15"/>
    </location>
</feature>
<keyword evidence="3 11" id="KW-0479">Metal-binding</keyword>
<evidence type="ECO:0000256" key="6">
    <source>
        <dbReference type="ARBA" id="ARBA00031828"/>
    </source>
</evidence>
<dbReference type="Proteomes" id="UP000823821">
    <property type="component" value="Unassembled WGS sequence"/>
</dbReference>
<protein>
    <recommendedName>
        <fullName evidence="6 7">D,D-heptose 1,7-bisphosphate phosphatase</fullName>
        <ecNumber evidence="7">3.1.3.-</ecNumber>
    </recommendedName>
</protein>
<feature type="binding site" evidence="9">
    <location>
        <begin position="57"/>
        <end position="60"/>
    </location>
    <ligand>
        <name>substrate</name>
    </ligand>
</feature>
<dbReference type="Pfam" id="PF13242">
    <property type="entry name" value="Hydrolase_like"/>
    <property type="match status" value="1"/>
</dbReference>
<dbReference type="Gene3D" id="3.40.50.1000">
    <property type="entry name" value="HAD superfamily/HAD-like"/>
    <property type="match status" value="1"/>
</dbReference>
<feature type="binding site" evidence="11">
    <location>
        <position position="98"/>
    </location>
    <ligand>
        <name>Zn(2+)</name>
        <dbReference type="ChEBI" id="CHEBI:29105"/>
    </ligand>
</feature>
<accession>A0A9D2HR84</accession>
<dbReference type="NCBIfam" id="TIGR01656">
    <property type="entry name" value="Histidinol-ppas"/>
    <property type="match status" value="1"/>
</dbReference>
<evidence type="ECO:0000256" key="3">
    <source>
        <dbReference type="ARBA" id="ARBA00022723"/>
    </source>
</evidence>
<dbReference type="NCBIfam" id="TIGR01662">
    <property type="entry name" value="HAD-SF-IIIA"/>
    <property type="match status" value="1"/>
</dbReference>
<comment type="similarity">
    <text evidence="7">Belongs to the gmhB family.</text>
</comment>
<dbReference type="CDD" id="cd07503">
    <property type="entry name" value="HAD_HisB-N"/>
    <property type="match status" value="1"/>
</dbReference>
<dbReference type="GO" id="GO:0046872">
    <property type="term" value="F:metal ion binding"/>
    <property type="evidence" value="ECO:0007669"/>
    <property type="project" value="UniProtKB-KW"/>
</dbReference>
<keyword evidence="11" id="KW-0862">Zinc</keyword>
<proteinExistence type="inferred from homology"/>
<evidence type="ECO:0000256" key="11">
    <source>
        <dbReference type="PIRSR" id="PIRSR004682-4"/>
    </source>
</evidence>
<evidence type="ECO:0000256" key="10">
    <source>
        <dbReference type="PIRSR" id="PIRSR004682-3"/>
    </source>
</evidence>
<dbReference type="PANTHER" id="PTHR42891:SF1">
    <property type="entry name" value="D-GLYCERO-BETA-D-MANNO-HEPTOSE-1,7-BISPHOSPHATE 7-PHOSPHATASE"/>
    <property type="match status" value="1"/>
</dbReference>
<comment type="subcellular location">
    <subcellularLocation>
        <location evidence="1 7">Cytoplasm</location>
    </subcellularLocation>
</comment>
<evidence type="ECO:0000256" key="9">
    <source>
        <dbReference type="PIRSR" id="PIRSR004682-2"/>
    </source>
</evidence>
<dbReference type="InterPro" id="IPR036412">
    <property type="entry name" value="HAD-like_sf"/>
</dbReference>
<dbReference type="PANTHER" id="PTHR42891">
    <property type="entry name" value="D-GLYCERO-BETA-D-MANNO-HEPTOSE-1,7-BISPHOSPHATE 7-PHOSPHATASE"/>
    <property type="match status" value="1"/>
</dbReference>
<comment type="caution">
    <text evidence="12">The sequence shown here is derived from an EMBL/GenBank/DDBJ whole genome shotgun (WGS) entry which is preliminary data.</text>
</comment>
<evidence type="ECO:0000256" key="7">
    <source>
        <dbReference type="PIRNR" id="PIRNR004682"/>
    </source>
</evidence>
<dbReference type="EMBL" id="DWZD01000053">
    <property type="protein sequence ID" value="HJA80073.1"/>
    <property type="molecule type" value="Genomic_DNA"/>
</dbReference>
<evidence type="ECO:0000313" key="12">
    <source>
        <dbReference type="EMBL" id="HJA80073.1"/>
    </source>
</evidence>
<evidence type="ECO:0000256" key="5">
    <source>
        <dbReference type="ARBA" id="ARBA00023277"/>
    </source>
</evidence>
<dbReference type="EC" id="3.1.3.-" evidence="7"/>
<keyword evidence="2 7" id="KW-0963">Cytoplasm</keyword>
<reference evidence="12" key="2">
    <citation type="submission" date="2021-04" db="EMBL/GenBank/DDBJ databases">
        <authorList>
            <person name="Gilroy R."/>
        </authorList>
    </citation>
    <scope>NUCLEOTIDE SEQUENCE</scope>
    <source>
        <strain evidence="12">5032</strain>
    </source>
</reference>
<dbReference type="InterPro" id="IPR006549">
    <property type="entry name" value="HAD-SF_hydro_IIIA"/>
</dbReference>
<gene>
    <name evidence="12" type="ORF">H9784_11005</name>
</gene>
<dbReference type="InterPro" id="IPR004446">
    <property type="entry name" value="Heptose_bisP_phosphatase"/>
</dbReference>
<evidence type="ECO:0000256" key="2">
    <source>
        <dbReference type="ARBA" id="ARBA00022490"/>
    </source>
</evidence>
<feature type="binding site" evidence="9">
    <location>
        <begin position="15"/>
        <end position="17"/>
    </location>
    <ligand>
        <name>substrate</name>
    </ligand>
</feature>
<feature type="binding site" evidence="11">
    <location>
        <position position="135"/>
    </location>
    <ligand>
        <name>Mg(2+)</name>
        <dbReference type="ChEBI" id="CHEBI:18420"/>
    </ligand>
</feature>
<evidence type="ECO:0000256" key="4">
    <source>
        <dbReference type="ARBA" id="ARBA00022801"/>
    </source>
</evidence>
<dbReference type="InterPro" id="IPR023214">
    <property type="entry name" value="HAD_sf"/>
</dbReference>
<dbReference type="GO" id="GO:0005737">
    <property type="term" value="C:cytoplasm"/>
    <property type="evidence" value="ECO:0007669"/>
    <property type="project" value="UniProtKB-SubCell"/>
</dbReference>
<feature type="site" description="Contributes to substrate recognition" evidence="10">
    <location>
        <position position="110"/>
    </location>
</feature>
<keyword evidence="5 7" id="KW-0119">Carbohydrate metabolism</keyword>
<feature type="binding site" evidence="11">
    <location>
        <position position="108"/>
    </location>
    <ligand>
        <name>Zn(2+)</name>
        <dbReference type="ChEBI" id="CHEBI:29105"/>
    </ligand>
</feature>
<dbReference type="AlphaFoldDB" id="A0A9D2HR84"/>
<feature type="binding site" evidence="11">
    <location>
        <position position="136"/>
    </location>
    <ligand>
        <name>Mg(2+)</name>
        <dbReference type="ChEBI" id="CHEBI:18420"/>
    </ligand>
</feature>
<feature type="site" description="Stabilizes the phosphoryl group" evidence="10">
    <location>
        <position position="57"/>
    </location>
</feature>
<feature type="binding site" evidence="9">
    <location>
        <begin position="23"/>
        <end position="26"/>
    </location>
    <ligand>
        <name>substrate</name>
    </ligand>
</feature>
<evidence type="ECO:0000256" key="8">
    <source>
        <dbReference type="PIRSR" id="PIRSR004682-1"/>
    </source>
</evidence>
<feature type="binding site" evidence="11">
    <location>
        <position position="17"/>
    </location>
    <ligand>
        <name>Mg(2+)</name>
        <dbReference type="ChEBI" id="CHEBI:18420"/>
    </ligand>
</feature>
<dbReference type="SUPFAM" id="SSF56784">
    <property type="entry name" value="HAD-like"/>
    <property type="match status" value="1"/>
</dbReference>
<sequence>MNAARGHGRPAVFLDRDGVLNEDSGYVGRPEAVRWLPGVPRALAALRRAGWLLVVVSNQSGIARGYFDHKAVDALHAWMNAQLRPLGAQLDAFYYCPHHPDIGGPCACRKPAPGLLLRAAAELSIALDQSWMIGDKMSDAAAGRAAGCRPILIGTAPAAGDSPPLLHAPDLAAAARLILNGAPLPPVPDL</sequence>
<comment type="cofactor">
    <cofactor evidence="11">
        <name>Zn(2+)</name>
        <dbReference type="ChEBI" id="CHEBI:29105"/>
    </cofactor>
</comment>
<evidence type="ECO:0000313" key="13">
    <source>
        <dbReference type="Proteomes" id="UP000823821"/>
    </source>
</evidence>
<feature type="binding site" evidence="11">
    <location>
        <position position="15"/>
    </location>
    <ligand>
        <name>Mg(2+)</name>
        <dbReference type="ChEBI" id="CHEBI:18420"/>
    </ligand>
</feature>
<feature type="binding site" evidence="11">
    <location>
        <position position="96"/>
    </location>
    <ligand>
        <name>Zn(2+)</name>
        <dbReference type="ChEBI" id="CHEBI:29105"/>
    </ligand>
</feature>
<feature type="binding site" evidence="11">
    <location>
        <position position="106"/>
    </location>
    <ligand>
        <name>Zn(2+)</name>
        <dbReference type="ChEBI" id="CHEBI:29105"/>
    </ligand>
</feature>
<dbReference type="InterPro" id="IPR006543">
    <property type="entry name" value="Histidinol-phos"/>
</dbReference>
<keyword evidence="4 7" id="KW-0378">Hydrolase</keyword>
<keyword evidence="11" id="KW-0460">Magnesium</keyword>
<reference evidence="12" key="1">
    <citation type="journal article" date="2021" name="PeerJ">
        <title>Extensive microbial diversity within the chicken gut microbiome revealed by metagenomics and culture.</title>
        <authorList>
            <person name="Gilroy R."/>
            <person name="Ravi A."/>
            <person name="Getino M."/>
            <person name="Pursley I."/>
            <person name="Horton D.L."/>
            <person name="Alikhan N.F."/>
            <person name="Baker D."/>
            <person name="Gharbi K."/>
            <person name="Hall N."/>
            <person name="Watson M."/>
            <person name="Adriaenssens E.M."/>
            <person name="Foster-Nyarko E."/>
            <person name="Jarju S."/>
            <person name="Secka A."/>
            <person name="Antonio M."/>
            <person name="Oren A."/>
            <person name="Chaudhuri R.R."/>
            <person name="La Ragione R."/>
            <person name="Hildebrand F."/>
            <person name="Pallen M.J."/>
        </authorList>
    </citation>
    <scope>NUCLEOTIDE SEQUENCE</scope>
    <source>
        <strain evidence="12">5032</strain>
    </source>
</reference>
<feature type="binding site" evidence="9">
    <location>
        <position position="136"/>
    </location>
    <ligand>
        <name>substrate</name>
    </ligand>
</feature>
<dbReference type="GO" id="GO:0005975">
    <property type="term" value="P:carbohydrate metabolic process"/>
    <property type="evidence" value="ECO:0007669"/>
    <property type="project" value="InterPro"/>
</dbReference>